<dbReference type="PANTHER" id="PTHR40254:SF1">
    <property type="entry name" value="BLR0577 PROTEIN"/>
    <property type="match status" value="1"/>
</dbReference>
<dbReference type="SUPFAM" id="SSF51905">
    <property type="entry name" value="FAD/NAD(P)-binding domain"/>
    <property type="match status" value="1"/>
</dbReference>
<dbReference type="EMBL" id="CP034550">
    <property type="protein sequence ID" value="QFZ19066.1"/>
    <property type="molecule type" value="Genomic_DNA"/>
</dbReference>
<gene>
    <name evidence="2" type="ORF">EKG83_17840</name>
</gene>
<proteinExistence type="predicted"/>
<name>A0A5Q0GYC3_SACSY</name>
<protein>
    <recommendedName>
        <fullName evidence="1">FAD-dependent urate hydroxylase HpyO/Asp monooxygenase CreE-like FAD/NAD(P)-binding domain-containing protein</fullName>
    </recommendedName>
</protein>
<sequence length="463" mass="49503">MTEPGGLRVAVVGAGASGTLAAVHLLRAAADRGRPLRLVLVDRSGEFGPGRAYRTDDPAHLLNTPAARMSALADDPDHFVRWNRELGRDVDGGAFLPRGEYGRYLGEALLAEERRARGVAVVERVAATVTGLSDDGSGGGGLVVELAGRAPVRVDFAVLAPGVGGGDPFAGLLPTGSPRYVADPWDGPVAITDDSPVLVLGTGLSMMDLAISVTRAHPAAVVHAVSRHGLLPRPHRTGRAPVAPPPGPGLPEHVGSLRDLLGFARRGVAADPDRWRDFVDRLRPHAPRLWQQLDLTDRRRFLDRVNRYWDVHRHRAAPATHRRVRALMGTGRLHVHRGRVACLRPVADGFEADLVTPAGPRSLRVGWVVNATGFRGDVTDRPDPLLRRLLDDGTARPDPLGLGLTTGRDGRVLDRRGAPRPVFVLGALRRGELFESTAVPEIRAQAQAVAATAMAVPGREVTT</sequence>
<dbReference type="RefSeq" id="WP_033435481.1">
    <property type="nucleotide sequence ID" value="NZ_CP034550.1"/>
</dbReference>
<dbReference type="Gene3D" id="3.50.50.60">
    <property type="entry name" value="FAD/NAD(P)-binding domain"/>
    <property type="match status" value="2"/>
</dbReference>
<reference evidence="3" key="1">
    <citation type="journal article" date="2021" name="Curr. Microbiol.">
        <title>Complete genome of nocamycin-producing strain Saccharothrix syringae NRRL B-16468 reveals the biosynthetic potential for secondary metabolites.</title>
        <authorList>
            <person name="Mo X."/>
            <person name="Yang S."/>
        </authorList>
    </citation>
    <scope>NUCLEOTIDE SEQUENCE [LARGE SCALE GENOMIC DNA]</scope>
    <source>
        <strain evidence="3">ATCC 51364 / DSM 43886 / JCM 6844 / KCTC 9398 / NBRC 14523 / NRRL B-16468 / INA 2240</strain>
    </source>
</reference>
<evidence type="ECO:0000313" key="3">
    <source>
        <dbReference type="Proteomes" id="UP000325787"/>
    </source>
</evidence>
<dbReference type="InterPro" id="IPR036188">
    <property type="entry name" value="FAD/NAD-bd_sf"/>
</dbReference>
<keyword evidence="3" id="KW-1185">Reference proteome</keyword>
<dbReference type="OrthoDB" id="101972at2"/>
<dbReference type="PRINTS" id="PR00419">
    <property type="entry name" value="ADXRDTASE"/>
</dbReference>
<evidence type="ECO:0000313" key="2">
    <source>
        <dbReference type="EMBL" id="QFZ19066.1"/>
    </source>
</evidence>
<dbReference type="Proteomes" id="UP000325787">
    <property type="component" value="Chromosome"/>
</dbReference>
<dbReference type="KEGG" id="ssyi:EKG83_17840"/>
<organism evidence="2 3">
    <name type="scientific">Saccharothrix syringae</name>
    <name type="common">Nocardiopsis syringae</name>
    <dbReference type="NCBI Taxonomy" id="103733"/>
    <lineage>
        <taxon>Bacteria</taxon>
        <taxon>Bacillati</taxon>
        <taxon>Actinomycetota</taxon>
        <taxon>Actinomycetes</taxon>
        <taxon>Pseudonocardiales</taxon>
        <taxon>Pseudonocardiaceae</taxon>
        <taxon>Saccharothrix</taxon>
    </lineage>
</organism>
<dbReference type="PANTHER" id="PTHR40254">
    <property type="entry name" value="BLR0577 PROTEIN"/>
    <property type="match status" value="1"/>
</dbReference>
<feature type="domain" description="FAD-dependent urate hydroxylase HpyO/Asp monooxygenase CreE-like FAD/NAD(P)-binding" evidence="1">
    <location>
        <begin position="10"/>
        <end position="163"/>
    </location>
</feature>
<accession>A0A5Q0GYC3</accession>
<dbReference type="Pfam" id="PF13454">
    <property type="entry name" value="NAD_binding_9"/>
    <property type="match status" value="1"/>
</dbReference>
<dbReference type="InterPro" id="IPR038732">
    <property type="entry name" value="HpyO/CreE_NAD-binding"/>
</dbReference>
<evidence type="ECO:0000259" key="1">
    <source>
        <dbReference type="Pfam" id="PF13454"/>
    </source>
</evidence>
<dbReference type="AlphaFoldDB" id="A0A5Q0GYC3"/>
<dbReference type="InterPro" id="IPR052189">
    <property type="entry name" value="L-asp_N-monooxygenase_NS-form"/>
</dbReference>